<sequence>MPGSLSRSGDKIMAVSGQSGDRARGGPRRAFSPKIPDIGRS</sequence>
<evidence type="ECO:0000313" key="2">
    <source>
        <dbReference type="EMBL" id="ALN79581.1"/>
    </source>
</evidence>
<dbReference type="PATRIC" id="fig|84531.8.peg.1455"/>
<accession>A0A0S2F817</accession>
<dbReference type="STRING" id="84531.LA76x_1425"/>
<dbReference type="KEGG" id="lab:LA76x_1425"/>
<keyword evidence="3" id="KW-1185">Reference proteome</keyword>
<evidence type="ECO:0000256" key="1">
    <source>
        <dbReference type="SAM" id="MobiDB-lite"/>
    </source>
</evidence>
<name>A0A0S2F817_LYSAN</name>
<dbReference type="AlphaFoldDB" id="A0A0S2F817"/>
<protein>
    <submittedName>
        <fullName evidence="2">Uncharacterized protein</fullName>
    </submittedName>
</protein>
<feature type="region of interest" description="Disordered" evidence="1">
    <location>
        <begin position="1"/>
        <end position="41"/>
    </location>
</feature>
<organism evidence="2 3">
    <name type="scientific">Lysobacter antibioticus</name>
    <dbReference type="NCBI Taxonomy" id="84531"/>
    <lineage>
        <taxon>Bacteria</taxon>
        <taxon>Pseudomonadati</taxon>
        <taxon>Pseudomonadota</taxon>
        <taxon>Gammaproteobacteria</taxon>
        <taxon>Lysobacterales</taxon>
        <taxon>Lysobacteraceae</taxon>
        <taxon>Lysobacter</taxon>
    </lineage>
</organism>
<dbReference type="Proteomes" id="UP000060787">
    <property type="component" value="Chromosome"/>
</dbReference>
<proteinExistence type="predicted"/>
<dbReference type="EMBL" id="CP011129">
    <property type="protein sequence ID" value="ALN79581.1"/>
    <property type="molecule type" value="Genomic_DNA"/>
</dbReference>
<evidence type="ECO:0000313" key="3">
    <source>
        <dbReference type="Proteomes" id="UP000060787"/>
    </source>
</evidence>
<gene>
    <name evidence="2" type="ORF">LA76x_1425</name>
</gene>
<reference evidence="2 3" key="1">
    <citation type="journal article" date="2015" name="BMC Genomics">
        <title>Comparative genomics and metabolic profiling of the genus Lysobacter.</title>
        <authorList>
            <person name="de Bruijn I."/>
            <person name="Cheng X."/>
            <person name="de Jager V."/>
            <person name="Exposito R.G."/>
            <person name="Watrous J."/>
            <person name="Patel N."/>
            <person name="Postma J."/>
            <person name="Dorrestein P.C."/>
            <person name="Kobayashi D."/>
            <person name="Raaijmakers J.M."/>
        </authorList>
    </citation>
    <scope>NUCLEOTIDE SEQUENCE [LARGE SCALE GENOMIC DNA]</scope>
    <source>
        <strain evidence="2 3">76</strain>
    </source>
</reference>